<protein>
    <submittedName>
        <fullName evidence="6">3-hydroxyisobutyrate dehydrogenase</fullName>
    </submittedName>
</protein>
<gene>
    <name evidence="6" type="ORF">SD71_10980</name>
</gene>
<comment type="caution">
    <text evidence="6">The sequence shown here is derived from an EMBL/GenBank/DDBJ whole genome shotgun (WGS) entry which is preliminary data.</text>
</comment>
<reference evidence="6 7" key="1">
    <citation type="submission" date="2014-12" db="EMBL/GenBank/DDBJ databases">
        <title>Draft genome sequence of Cohnella kolymensis strain B-2846.</title>
        <authorList>
            <person name="Karlyshev A.V."/>
            <person name="Kudryashova E.B."/>
        </authorList>
    </citation>
    <scope>NUCLEOTIDE SEQUENCE [LARGE SCALE GENOMIC DNA]</scope>
    <source>
        <strain evidence="6 7">VKM B-2846</strain>
    </source>
</reference>
<dbReference type="Pfam" id="PF14833">
    <property type="entry name" value="NAD_binding_11"/>
    <property type="match status" value="1"/>
</dbReference>
<dbReference type="InterPro" id="IPR015815">
    <property type="entry name" value="HIBADH-related"/>
</dbReference>
<dbReference type="PANTHER" id="PTHR43060:SF15">
    <property type="entry name" value="3-HYDROXYISOBUTYRATE DEHYDROGENASE-LIKE 1, MITOCHONDRIAL-RELATED"/>
    <property type="match status" value="1"/>
</dbReference>
<evidence type="ECO:0000313" key="6">
    <source>
        <dbReference type="EMBL" id="KIL35900.1"/>
    </source>
</evidence>
<keyword evidence="2" id="KW-0560">Oxidoreductase</keyword>
<feature type="domain" description="6-phosphogluconate dehydrogenase NADP-binding" evidence="4">
    <location>
        <begin position="3"/>
        <end position="162"/>
    </location>
</feature>
<feature type="domain" description="3-hydroxyisobutyrate dehydrogenase-like NAD-binding" evidence="5">
    <location>
        <begin position="165"/>
        <end position="285"/>
    </location>
</feature>
<keyword evidence="3" id="KW-0520">NAD</keyword>
<keyword evidence="7" id="KW-1185">Reference proteome</keyword>
<sequence length="300" mass="31271">MKNVGFVGLGTMGKPMAEHLLANGFRVTVFNRTKARAEELVSRGASVASTPAEAASDADVVITMVSDDAAIGEVYDGTEGLLAKARPGTTIIDCSTISADLARKLGERLTKASIRFLDAPVTGSKQAAESGTLVFMVGGDAAVIEEHRDVFEAMGNKIIHMGPHGSGAATKLAHNTMVAIHNVALAEAMAIAAAAGVDPKSFLEVVTAGAAYSKAAEIKGPKLLAGDWSVQFGLALMLKDLKLATGFADRLGVPTPMMSAAKSLFQTAQQSGLGTLDLSAVAQVYEQWINRTFHADQNNK</sequence>
<evidence type="ECO:0000259" key="4">
    <source>
        <dbReference type="Pfam" id="PF03446"/>
    </source>
</evidence>
<dbReference type="InterPro" id="IPR008927">
    <property type="entry name" value="6-PGluconate_DH-like_C_sf"/>
</dbReference>
<dbReference type="SUPFAM" id="SSF51735">
    <property type="entry name" value="NAD(P)-binding Rossmann-fold domains"/>
    <property type="match status" value="1"/>
</dbReference>
<dbReference type="RefSeq" id="WP_041062679.1">
    <property type="nucleotide sequence ID" value="NZ_JXAL01000016.1"/>
</dbReference>
<dbReference type="Gene3D" id="1.10.1040.10">
    <property type="entry name" value="N-(1-d-carboxylethyl)-l-norvaline Dehydrogenase, domain 2"/>
    <property type="match status" value="1"/>
</dbReference>
<evidence type="ECO:0000256" key="2">
    <source>
        <dbReference type="ARBA" id="ARBA00023002"/>
    </source>
</evidence>
<name>A0ABR5A4I1_9BACL</name>
<dbReference type="PROSITE" id="PS00895">
    <property type="entry name" value="3_HYDROXYISOBUT_DH"/>
    <property type="match status" value="1"/>
</dbReference>
<dbReference type="InterPro" id="IPR002204">
    <property type="entry name" value="3-OH-isobutyrate_DH-rel_CS"/>
</dbReference>
<proteinExistence type="inferred from homology"/>
<dbReference type="PANTHER" id="PTHR43060">
    <property type="entry name" value="3-HYDROXYISOBUTYRATE DEHYDROGENASE-LIKE 1, MITOCHONDRIAL-RELATED"/>
    <property type="match status" value="1"/>
</dbReference>
<dbReference type="InterPro" id="IPR029154">
    <property type="entry name" value="HIBADH-like_NADP-bd"/>
</dbReference>
<comment type="similarity">
    <text evidence="1">Belongs to the HIBADH-related family.</text>
</comment>
<dbReference type="PIRSF" id="PIRSF000103">
    <property type="entry name" value="HIBADH"/>
    <property type="match status" value="1"/>
</dbReference>
<organism evidence="6 7">
    <name type="scientific">Cohnella kolymensis</name>
    <dbReference type="NCBI Taxonomy" id="1590652"/>
    <lineage>
        <taxon>Bacteria</taxon>
        <taxon>Bacillati</taxon>
        <taxon>Bacillota</taxon>
        <taxon>Bacilli</taxon>
        <taxon>Bacillales</taxon>
        <taxon>Paenibacillaceae</taxon>
        <taxon>Cohnella</taxon>
    </lineage>
</organism>
<dbReference type="Pfam" id="PF03446">
    <property type="entry name" value="NAD_binding_2"/>
    <property type="match status" value="1"/>
</dbReference>
<dbReference type="Proteomes" id="UP000054526">
    <property type="component" value="Unassembled WGS sequence"/>
</dbReference>
<dbReference type="InterPro" id="IPR036291">
    <property type="entry name" value="NAD(P)-bd_dom_sf"/>
</dbReference>
<evidence type="ECO:0000259" key="5">
    <source>
        <dbReference type="Pfam" id="PF14833"/>
    </source>
</evidence>
<dbReference type="Gene3D" id="3.40.50.720">
    <property type="entry name" value="NAD(P)-binding Rossmann-like Domain"/>
    <property type="match status" value="1"/>
</dbReference>
<dbReference type="EMBL" id="JXAL01000016">
    <property type="protein sequence ID" value="KIL35900.1"/>
    <property type="molecule type" value="Genomic_DNA"/>
</dbReference>
<evidence type="ECO:0000313" key="7">
    <source>
        <dbReference type="Proteomes" id="UP000054526"/>
    </source>
</evidence>
<accession>A0ABR5A4I1</accession>
<dbReference type="InterPro" id="IPR006115">
    <property type="entry name" value="6PGDH_NADP-bd"/>
</dbReference>
<evidence type="ECO:0000256" key="1">
    <source>
        <dbReference type="ARBA" id="ARBA00009080"/>
    </source>
</evidence>
<dbReference type="SUPFAM" id="SSF48179">
    <property type="entry name" value="6-phosphogluconate dehydrogenase C-terminal domain-like"/>
    <property type="match status" value="1"/>
</dbReference>
<evidence type="ECO:0000256" key="3">
    <source>
        <dbReference type="ARBA" id="ARBA00023027"/>
    </source>
</evidence>
<dbReference type="InterPro" id="IPR013328">
    <property type="entry name" value="6PGD_dom2"/>
</dbReference>